<evidence type="ECO:0000256" key="1">
    <source>
        <dbReference type="ARBA" id="ARBA00022737"/>
    </source>
</evidence>
<evidence type="ECO:0000256" key="2">
    <source>
        <dbReference type="ARBA" id="ARBA00022803"/>
    </source>
</evidence>
<dbReference type="SMART" id="SM00028">
    <property type="entry name" value="TPR"/>
    <property type="match status" value="4"/>
</dbReference>
<evidence type="ECO:0000313" key="6">
    <source>
        <dbReference type="Proteomes" id="UP000613030"/>
    </source>
</evidence>
<proteinExistence type="predicted"/>
<evidence type="ECO:0000259" key="4">
    <source>
        <dbReference type="PROSITE" id="PS50076"/>
    </source>
</evidence>
<dbReference type="InterPro" id="IPR036869">
    <property type="entry name" value="J_dom_sf"/>
</dbReference>
<dbReference type="SUPFAM" id="SSF48452">
    <property type="entry name" value="TPR-like"/>
    <property type="match status" value="1"/>
</dbReference>
<dbReference type="PANTHER" id="PTHR45188:SF2">
    <property type="entry name" value="DNAJ HOMOLOG SUBFAMILY C MEMBER 7"/>
    <property type="match status" value="1"/>
</dbReference>
<keyword evidence="3" id="KW-0812">Transmembrane</keyword>
<dbReference type="InterPro" id="IPR001623">
    <property type="entry name" value="DnaJ_domain"/>
</dbReference>
<sequence length="392" mass="45515">MNNFYNILGVRPEADLAEIKAAFKRLAMEYHPDRNPGNRQAEEMFKVINEAYHTLSDPLKKSRYDAMMNYNQPEPDEIDQREENRRRFLRWQMAQQKQYTFGKEYFKIQGLAFLVFTVIAGFCFALLHTATYVVKQQRTQHYQANSKALQQVDHLFANGQFDDAFALIQTLGQEDPLEIRFRFAHDSLLHTLQSIADQRFEQKDFSEAVAHYLVLKKHEDPARVETLRQIAVCQFYLGNYAESIQALKHLHNQEPRSLTLLYEIGTLYLDKMDNPTEALPYFTLGKKLFNDNLTDVYGASFESVMKPADVPDIYYDIFQGRARCNLRLKQYDEAVADCNWATLLRPQKSDPYTLRGMANAEVKKFDLACADLKKARALGAPDVAPLQQKYCR</sequence>
<evidence type="ECO:0000256" key="3">
    <source>
        <dbReference type="SAM" id="Phobius"/>
    </source>
</evidence>
<dbReference type="Pfam" id="PF13174">
    <property type="entry name" value="TPR_6"/>
    <property type="match status" value="1"/>
</dbReference>
<dbReference type="Gene3D" id="1.10.287.110">
    <property type="entry name" value="DnaJ domain"/>
    <property type="match status" value="1"/>
</dbReference>
<keyword evidence="3" id="KW-0472">Membrane</keyword>
<keyword evidence="2" id="KW-0802">TPR repeat</keyword>
<dbReference type="PROSITE" id="PS50076">
    <property type="entry name" value="DNAJ_2"/>
    <property type="match status" value="1"/>
</dbReference>
<keyword evidence="3" id="KW-1133">Transmembrane helix</keyword>
<dbReference type="RefSeq" id="WP_202014713.1">
    <property type="nucleotide sequence ID" value="NZ_JAERRB010000012.1"/>
</dbReference>
<dbReference type="PRINTS" id="PR00625">
    <property type="entry name" value="JDOMAIN"/>
</dbReference>
<comment type="caution">
    <text evidence="5">The sequence shown here is derived from an EMBL/GenBank/DDBJ whole genome shotgun (WGS) entry which is preliminary data.</text>
</comment>
<dbReference type="EMBL" id="JAERRB010000012">
    <property type="protein sequence ID" value="MBL0744810.1"/>
    <property type="molecule type" value="Genomic_DNA"/>
</dbReference>
<feature type="transmembrane region" description="Helical" evidence="3">
    <location>
        <begin position="111"/>
        <end position="134"/>
    </location>
</feature>
<dbReference type="SUPFAM" id="SSF46565">
    <property type="entry name" value="Chaperone J-domain"/>
    <property type="match status" value="1"/>
</dbReference>
<feature type="domain" description="J" evidence="4">
    <location>
        <begin position="3"/>
        <end position="68"/>
    </location>
</feature>
<name>A0ABS1KZD6_9BACT</name>
<organism evidence="5 6">
    <name type="scientific">Chryseolinea lacunae</name>
    <dbReference type="NCBI Taxonomy" id="2801331"/>
    <lineage>
        <taxon>Bacteria</taxon>
        <taxon>Pseudomonadati</taxon>
        <taxon>Bacteroidota</taxon>
        <taxon>Cytophagia</taxon>
        <taxon>Cytophagales</taxon>
        <taxon>Fulvivirgaceae</taxon>
        <taxon>Chryseolinea</taxon>
    </lineage>
</organism>
<dbReference type="Gene3D" id="1.25.40.10">
    <property type="entry name" value="Tetratricopeptide repeat domain"/>
    <property type="match status" value="2"/>
</dbReference>
<protein>
    <submittedName>
        <fullName evidence="5">DnaJ domain-containing protein</fullName>
    </submittedName>
</protein>
<keyword evidence="1" id="KW-0677">Repeat</keyword>
<dbReference type="Pfam" id="PF00226">
    <property type="entry name" value="DnaJ"/>
    <property type="match status" value="1"/>
</dbReference>
<reference evidence="5 6" key="1">
    <citation type="submission" date="2021-01" db="EMBL/GenBank/DDBJ databases">
        <title>Chryseolinea sp. Jin1 Genome sequencing and assembly.</title>
        <authorList>
            <person name="Kim I."/>
        </authorList>
    </citation>
    <scope>NUCLEOTIDE SEQUENCE [LARGE SCALE GENOMIC DNA]</scope>
    <source>
        <strain evidence="5 6">Jin1</strain>
    </source>
</reference>
<accession>A0ABS1KZD6</accession>
<evidence type="ECO:0000313" key="5">
    <source>
        <dbReference type="EMBL" id="MBL0744810.1"/>
    </source>
</evidence>
<keyword evidence="6" id="KW-1185">Reference proteome</keyword>
<dbReference type="CDD" id="cd06257">
    <property type="entry name" value="DnaJ"/>
    <property type="match status" value="1"/>
</dbReference>
<dbReference type="PANTHER" id="PTHR45188">
    <property type="entry name" value="DNAJ PROTEIN P58IPK HOMOLOG"/>
    <property type="match status" value="1"/>
</dbReference>
<gene>
    <name evidence="5" type="ORF">JI741_26490</name>
</gene>
<dbReference type="Proteomes" id="UP000613030">
    <property type="component" value="Unassembled WGS sequence"/>
</dbReference>
<dbReference type="SMART" id="SM00271">
    <property type="entry name" value="DnaJ"/>
    <property type="match status" value="1"/>
</dbReference>
<dbReference type="InterPro" id="IPR011990">
    <property type="entry name" value="TPR-like_helical_dom_sf"/>
</dbReference>
<dbReference type="InterPro" id="IPR019734">
    <property type="entry name" value="TPR_rpt"/>
</dbReference>